<proteinExistence type="predicted"/>
<evidence type="ECO:0000313" key="1">
    <source>
        <dbReference type="EMBL" id="SDF44897.1"/>
    </source>
</evidence>
<dbReference type="AlphaFoldDB" id="A0A1G7L5U8"/>
<dbReference type="Proteomes" id="UP000198972">
    <property type="component" value="Unassembled WGS sequence"/>
</dbReference>
<dbReference type="RefSeq" id="WP_091229745.1">
    <property type="nucleotide sequence ID" value="NZ_FNBG01000011.1"/>
</dbReference>
<dbReference type="STRING" id="670482.SAMN04488542_11110"/>
<sequence length="362" mass="42280">MKLYKKWTTITLSLTAFALFTVAAINYVIDPYGIYHFSGHSYNYNKIIDSDPYRSKAFQVKKYQPEAIVLGTSRAMRLNPPSIESLTGENAYNIGLSAATPYIDFKYLEYALKVDKNLKTVYLGLDFEVFEKNYSTHANYDEQRLTSFLYTQDLFATLLSESALKDSRKVVMDNLNNTTKYTEHRYLGDGSFDETLVYPPNTNESTLHVMPTSFQLSSDSMLYIEKMKELCEQNDLSLYIYISPVHAIILETFWQNNLWNEYEDWKRQLVDIAPVWDFSGYHEISMSSLKKEGNYNDLSHFSKKMGDLMLYRMLNKEIDSVPSYFGVYITSDNIEEHLNNLRVNREQWSERDKNMFEVVASY</sequence>
<dbReference type="EMBL" id="FNBG01000011">
    <property type="protein sequence ID" value="SDF44897.1"/>
    <property type="molecule type" value="Genomic_DNA"/>
</dbReference>
<dbReference type="OrthoDB" id="996097at2"/>
<keyword evidence="2" id="KW-1185">Reference proteome</keyword>
<gene>
    <name evidence="1" type="ORF">SAMN04488542_11110</name>
</gene>
<name>A0A1G7L5U8_9BACL</name>
<reference evidence="1 2" key="1">
    <citation type="submission" date="2016-10" db="EMBL/GenBank/DDBJ databases">
        <authorList>
            <person name="de Groot N.N."/>
        </authorList>
    </citation>
    <scope>NUCLEOTIDE SEQUENCE [LARGE SCALE GENOMIC DNA]</scope>
    <source>
        <strain evidence="1 2">DSM 28129</strain>
    </source>
</reference>
<evidence type="ECO:0000313" key="2">
    <source>
        <dbReference type="Proteomes" id="UP000198972"/>
    </source>
</evidence>
<protein>
    <submittedName>
        <fullName evidence="1">Uncharacterized protein</fullName>
    </submittedName>
</protein>
<accession>A0A1G7L5U8</accession>
<organism evidence="1 2">
    <name type="scientific">Fontibacillus panacisegetis</name>
    <dbReference type="NCBI Taxonomy" id="670482"/>
    <lineage>
        <taxon>Bacteria</taxon>
        <taxon>Bacillati</taxon>
        <taxon>Bacillota</taxon>
        <taxon>Bacilli</taxon>
        <taxon>Bacillales</taxon>
        <taxon>Paenibacillaceae</taxon>
        <taxon>Fontibacillus</taxon>
    </lineage>
</organism>